<keyword evidence="12" id="KW-1185">Reference proteome</keyword>
<evidence type="ECO:0000313" key="12">
    <source>
        <dbReference type="Proteomes" id="UP001595839"/>
    </source>
</evidence>
<evidence type="ECO:0000256" key="9">
    <source>
        <dbReference type="SAM" id="SignalP"/>
    </source>
</evidence>
<name>A0ABV9AGQ9_9ACTN</name>
<evidence type="ECO:0000256" key="4">
    <source>
        <dbReference type="ARBA" id="ARBA00022525"/>
    </source>
</evidence>
<dbReference type="PRINTS" id="PR00294">
    <property type="entry name" value="SSBTLNINHBTR"/>
</dbReference>
<keyword evidence="9" id="KW-0732">Signal</keyword>
<comment type="caution">
    <text evidence="11">The sequence shown here is derived from an EMBL/GenBank/DDBJ whole genome shotgun (WGS) entry which is preliminary data.</text>
</comment>
<protein>
    <submittedName>
        <fullName evidence="11">SSI family serine proteinase inhibitor</fullName>
    </submittedName>
</protein>
<feature type="chain" id="PRO_5046241842" evidence="9">
    <location>
        <begin position="32"/>
        <end position="153"/>
    </location>
</feature>
<comment type="subunit">
    <text evidence="3">Homodimer.</text>
</comment>
<evidence type="ECO:0000256" key="3">
    <source>
        <dbReference type="ARBA" id="ARBA00011738"/>
    </source>
</evidence>
<accession>A0ABV9AGQ9</accession>
<dbReference type="RefSeq" id="WP_381166433.1">
    <property type="nucleotide sequence ID" value="NZ_JBHSFK010000001.1"/>
</dbReference>
<keyword evidence="5 8" id="KW-0646">Protease inhibitor</keyword>
<feature type="signal peptide" evidence="9">
    <location>
        <begin position="1"/>
        <end position="31"/>
    </location>
</feature>
<dbReference type="Pfam" id="PF00720">
    <property type="entry name" value="SSI"/>
    <property type="match status" value="1"/>
</dbReference>
<organism evidence="11 12">
    <name type="scientific">Streptomyces vulcanius</name>
    <dbReference type="NCBI Taxonomy" id="1441876"/>
    <lineage>
        <taxon>Bacteria</taxon>
        <taxon>Bacillati</taxon>
        <taxon>Actinomycetota</taxon>
        <taxon>Actinomycetes</taxon>
        <taxon>Kitasatosporales</taxon>
        <taxon>Streptomycetaceae</taxon>
        <taxon>Streptomyces</taxon>
    </lineage>
</organism>
<evidence type="ECO:0000313" key="11">
    <source>
        <dbReference type="EMBL" id="MFC4498225.1"/>
    </source>
</evidence>
<comment type="subcellular location">
    <subcellularLocation>
        <location evidence="1">Secreted</location>
    </subcellularLocation>
</comment>
<evidence type="ECO:0000256" key="8">
    <source>
        <dbReference type="RuleBase" id="RU003471"/>
    </source>
</evidence>
<keyword evidence="4" id="KW-0964">Secreted</keyword>
<dbReference type="InterPro" id="IPR036819">
    <property type="entry name" value="Subtilisin_inhibitor-like_sf"/>
</dbReference>
<proteinExistence type="inferred from homology"/>
<dbReference type="SUPFAM" id="SSF55399">
    <property type="entry name" value="Subtilisin inhibitor"/>
    <property type="match status" value="1"/>
</dbReference>
<evidence type="ECO:0000256" key="2">
    <source>
        <dbReference type="ARBA" id="ARBA00010472"/>
    </source>
</evidence>
<dbReference type="Proteomes" id="UP001595839">
    <property type="component" value="Unassembled WGS sequence"/>
</dbReference>
<evidence type="ECO:0000256" key="5">
    <source>
        <dbReference type="ARBA" id="ARBA00022690"/>
    </source>
</evidence>
<gene>
    <name evidence="11" type="ORF">ACFPIH_01605</name>
</gene>
<keyword evidence="7" id="KW-1015">Disulfide bond</keyword>
<evidence type="ECO:0000259" key="10">
    <source>
        <dbReference type="Pfam" id="PF00720"/>
    </source>
</evidence>
<dbReference type="Gene3D" id="3.30.350.10">
    <property type="entry name" value="Subtilisin inhibitor-like"/>
    <property type="match status" value="1"/>
</dbReference>
<keyword evidence="6 8" id="KW-0722">Serine protease inhibitor</keyword>
<evidence type="ECO:0000256" key="7">
    <source>
        <dbReference type="ARBA" id="ARBA00023157"/>
    </source>
</evidence>
<feature type="domain" description="Subtilisin inhibitor" evidence="10">
    <location>
        <begin position="42"/>
        <end position="126"/>
    </location>
</feature>
<reference evidence="12" key="1">
    <citation type="journal article" date="2019" name="Int. J. Syst. Evol. Microbiol.">
        <title>The Global Catalogue of Microorganisms (GCM) 10K type strain sequencing project: providing services to taxonomists for standard genome sequencing and annotation.</title>
        <authorList>
            <consortium name="The Broad Institute Genomics Platform"/>
            <consortium name="The Broad Institute Genome Sequencing Center for Infectious Disease"/>
            <person name="Wu L."/>
            <person name="Ma J."/>
        </authorList>
    </citation>
    <scope>NUCLEOTIDE SEQUENCE [LARGE SCALE GENOMIC DNA]</scope>
    <source>
        <strain evidence="12">CGMCC 4.7177</strain>
    </source>
</reference>
<evidence type="ECO:0000256" key="6">
    <source>
        <dbReference type="ARBA" id="ARBA00022900"/>
    </source>
</evidence>
<comment type="similarity">
    <text evidence="2 8">Belongs to the protease inhibitor I16 (SSI) family.</text>
</comment>
<dbReference type="InterPro" id="IPR023549">
    <property type="entry name" value="Subtilisin_inhibitor"/>
</dbReference>
<sequence length="153" mass="15845">MNHFLATSLRAARVAVATVLLAAAGAAPATALSRDSSLPGNWLQLTLTHGTSQSRETNSTLLLCDPPQGHSRAVEACADLARAGGDVGAVPGNPGAICAMLYAPVTARAEGLWNGRSVRYTRTFANDCELAALTGAVFALDETEVEEVPEIRG</sequence>
<evidence type="ECO:0000256" key="1">
    <source>
        <dbReference type="ARBA" id="ARBA00004613"/>
    </source>
</evidence>
<dbReference type="EMBL" id="JBHSFK010000001">
    <property type="protein sequence ID" value="MFC4498225.1"/>
    <property type="molecule type" value="Genomic_DNA"/>
</dbReference>
<dbReference type="InterPro" id="IPR000691">
    <property type="entry name" value="Prot_inh_I16_SSI"/>
</dbReference>